<protein>
    <submittedName>
        <fullName evidence="1">Uncharacterized protein</fullName>
    </submittedName>
</protein>
<evidence type="ECO:0000313" key="2">
    <source>
        <dbReference type="Proteomes" id="UP000596381"/>
    </source>
</evidence>
<organism evidence="1 2">
    <name type="scientific">Klebsiella phage vB_KpM_FBKp24</name>
    <dbReference type="NCBI Taxonomy" id="2801834"/>
    <lineage>
        <taxon>Viruses</taxon>
        <taxon>Duplodnaviria</taxon>
        <taxon>Heunggongvirae</taxon>
        <taxon>Uroviricota</taxon>
        <taxon>Caudoviricetes</taxon>
        <taxon>Chimalliviridae</taxon>
        <taxon>Maaswegvirus</taxon>
        <taxon>Maaswegvirus Kp24</taxon>
    </lineage>
</organism>
<reference evidence="1 2" key="1">
    <citation type="submission" date="2020-12" db="EMBL/GenBank/DDBJ databases">
        <title>Genomic characterization of four novel bacteriophages infecting Klebsiella pneumoniae.</title>
        <authorList>
            <person name="Estrada Bonilla B."/>
            <person name="Costa A.R."/>
            <person name="van Rossum T."/>
            <person name="Hagedoorn S."/>
            <person name="Wallinga H."/>
            <person name="Xiao M."/>
            <person name="Song W."/>
            <person name="Haas P.-J."/>
            <person name="Nobrega F.L."/>
            <person name="Brouns S.J.J."/>
        </authorList>
    </citation>
    <scope>NUCLEOTIDE SEQUENCE [LARGE SCALE GENOMIC DNA]</scope>
</reference>
<evidence type="ECO:0000313" key="1">
    <source>
        <dbReference type="EMBL" id="QQV92200.1"/>
    </source>
</evidence>
<accession>A0A7U0J6C2</accession>
<name>A0A7U0J6C2_9CAUD</name>
<dbReference type="EMBL" id="MW394391">
    <property type="protein sequence ID" value="QQV92200.1"/>
    <property type="molecule type" value="Genomic_DNA"/>
</dbReference>
<dbReference type="Proteomes" id="UP000596381">
    <property type="component" value="Segment"/>
</dbReference>
<gene>
    <name evidence="1" type="ORF">vBKpMFBKp24_023</name>
</gene>
<proteinExistence type="predicted"/>
<sequence>MNRQFVQSIVEPLTKVVGVDKVRLSLALAVGLGYSLPLPNSAVENPAEWFTEQYRWKITQFVSEFNERFLLDISLVQSGVQEVWLGRYRACHVHSQAEVEAVLTGNTPAAVFLAQFAGDGMDYAVIANAAFLLQDKLTPVILDMTRPDAAVK</sequence>
<keyword evidence="2" id="KW-1185">Reference proteome</keyword>